<dbReference type="PROSITE" id="PS50006">
    <property type="entry name" value="FHA_DOMAIN"/>
    <property type="match status" value="1"/>
</dbReference>
<dbReference type="Pfam" id="PF00498">
    <property type="entry name" value="FHA"/>
    <property type="match status" value="1"/>
</dbReference>
<reference evidence="4 5" key="1">
    <citation type="submission" date="2019-01" db="EMBL/GenBank/DDBJ databases">
        <title>Leucobacter muris sp. nov. isolated from the nose of a laboratory mouse.</title>
        <authorList>
            <person name="Benga L."/>
            <person name="Sproeer C."/>
            <person name="Schumann P."/>
            <person name="Verbarg S."/>
            <person name="Bunk B."/>
            <person name="Engelhardt E."/>
            <person name="Benten P.M."/>
            <person name="Sager M."/>
        </authorList>
    </citation>
    <scope>NUCLEOTIDE SEQUENCE [LARGE SCALE GENOMIC DNA]</scope>
    <source>
        <strain evidence="4 5">DSM 101948</strain>
    </source>
</reference>
<proteinExistence type="predicted"/>
<keyword evidence="2" id="KW-0472">Membrane</keyword>
<evidence type="ECO:0000313" key="4">
    <source>
        <dbReference type="EMBL" id="QAB16726.1"/>
    </source>
</evidence>
<dbReference type="SMART" id="SM00240">
    <property type="entry name" value="FHA"/>
    <property type="match status" value="1"/>
</dbReference>
<name>A0ABX5QCN9_9MICO</name>
<evidence type="ECO:0000313" key="5">
    <source>
        <dbReference type="Proteomes" id="UP000285768"/>
    </source>
</evidence>
<accession>A0ABX5QCN9</accession>
<feature type="transmembrane region" description="Helical" evidence="2">
    <location>
        <begin position="88"/>
        <end position="107"/>
    </location>
</feature>
<feature type="domain" description="FHA" evidence="3">
    <location>
        <begin position="223"/>
        <end position="275"/>
    </location>
</feature>
<dbReference type="InterPro" id="IPR000253">
    <property type="entry name" value="FHA_dom"/>
</dbReference>
<evidence type="ECO:0000256" key="2">
    <source>
        <dbReference type="SAM" id="Phobius"/>
    </source>
</evidence>
<feature type="transmembrane region" description="Helical" evidence="2">
    <location>
        <begin position="59"/>
        <end position="81"/>
    </location>
</feature>
<dbReference type="SUPFAM" id="SSF49879">
    <property type="entry name" value="SMAD/FHA domain"/>
    <property type="match status" value="1"/>
</dbReference>
<organism evidence="4 5">
    <name type="scientific">Leucobacter muris</name>
    <dbReference type="NCBI Taxonomy" id="1935379"/>
    <lineage>
        <taxon>Bacteria</taxon>
        <taxon>Bacillati</taxon>
        <taxon>Actinomycetota</taxon>
        <taxon>Actinomycetes</taxon>
        <taxon>Micrococcales</taxon>
        <taxon>Microbacteriaceae</taxon>
        <taxon>Leucobacter</taxon>
    </lineage>
</organism>
<dbReference type="InterPro" id="IPR008984">
    <property type="entry name" value="SMAD_FHA_dom_sf"/>
</dbReference>
<gene>
    <name evidence="4" type="ORF">Leucomu_01205</name>
</gene>
<sequence length="316" mass="33238">MSMRTQLRISICSYAIGGAVEWLERWGRSTARPTASAGGSRGQRMKPSPATSDVIAAPAWRVVLACGVDVALVAAVVIASLSFRGTRFAELGPAIAVAGIIAVALAVRDFAVRGLTPGWRLGGIRLAAIGGFPAVGWHRPPHSRRIAADLRRGADPVDVRTPVPVFAAAVASPTAVREPVQPGAPRREPAQEHLERTIFAPAFERGWTVLLDGAAAAFLDRPIVLGRNPAEQPGETAIAVADLAREVSKNHLRVTLSEAGEPIVQDLGSTNGTVLLHRDGRSALVAGGRSVVVDEFITVRIGGHAVQFKRNGEVVA</sequence>
<dbReference type="Gene3D" id="2.60.200.20">
    <property type="match status" value="1"/>
</dbReference>
<dbReference type="Proteomes" id="UP000285768">
    <property type="component" value="Chromosome"/>
</dbReference>
<keyword evidence="1" id="KW-0597">Phosphoprotein</keyword>
<protein>
    <submittedName>
        <fullName evidence="4">FHA domain-containing protein</fullName>
    </submittedName>
</protein>
<dbReference type="EMBL" id="CP035037">
    <property type="protein sequence ID" value="QAB16726.1"/>
    <property type="molecule type" value="Genomic_DNA"/>
</dbReference>
<keyword evidence="2" id="KW-0812">Transmembrane</keyword>
<evidence type="ECO:0000259" key="3">
    <source>
        <dbReference type="PROSITE" id="PS50006"/>
    </source>
</evidence>
<keyword evidence="2" id="KW-1133">Transmembrane helix</keyword>
<keyword evidence="5" id="KW-1185">Reference proteome</keyword>
<evidence type="ECO:0000256" key="1">
    <source>
        <dbReference type="ARBA" id="ARBA00022553"/>
    </source>
</evidence>